<dbReference type="PIRSF" id="PIRSF000559">
    <property type="entry name" value="cGMP-dep_kinase"/>
    <property type="match status" value="1"/>
</dbReference>
<dbReference type="GO" id="GO:0004692">
    <property type="term" value="F:cGMP-dependent protein kinase activity"/>
    <property type="evidence" value="ECO:0007669"/>
    <property type="project" value="UniProtKB-EC"/>
</dbReference>
<gene>
    <name evidence="20" type="ORF">CEUTPL_LOCUS9687</name>
</gene>
<protein>
    <recommendedName>
        <fullName evidence="2 12">cGMP-dependent protein kinase</fullName>
        <ecNumber evidence="2 12">2.7.11.12</ecNumber>
    </recommendedName>
</protein>
<feature type="domain" description="Cyclic nucleotide-binding" evidence="18">
    <location>
        <begin position="247"/>
        <end position="362"/>
    </location>
</feature>
<dbReference type="AlphaFoldDB" id="A0A9N9MSU9"/>
<feature type="region of interest" description="Disordered" evidence="16">
    <location>
        <begin position="174"/>
        <end position="212"/>
    </location>
</feature>
<dbReference type="SMART" id="SM00100">
    <property type="entry name" value="cNMP"/>
    <property type="match status" value="2"/>
</dbReference>
<dbReference type="SUPFAM" id="SSF56112">
    <property type="entry name" value="Protein kinase-like (PK-like)"/>
    <property type="match status" value="1"/>
</dbReference>
<dbReference type="InterPro" id="IPR000719">
    <property type="entry name" value="Prot_kinase_dom"/>
</dbReference>
<dbReference type="InterPro" id="IPR011009">
    <property type="entry name" value="Kinase-like_dom_sf"/>
</dbReference>
<evidence type="ECO:0000313" key="21">
    <source>
        <dbReference type="Proteomes" id="UP001152799"/>
    </source>
</evidence>
<dbReference type="InterPro" id="IPR018488">
    <property type="entry name" value="cNMP-bd_CS"/>
</dbReference>
<evidence type="ECO:0000256" key="6">
    <source>
        <dbReference type="ARBA" id="ARBA00022741"/>
    </source>
</evidence>
<comment type="similarity">
    <text evidence="1 12">Belongs to the protein kinase superfamily. AGC Ser/Thr protein kinase family. cGMP subfamily.</text>
</comment>
<sequence>MKKCWFCGESNSYIVSSGISGKTPSKNGKVSVQRTVTLGDGEEPAVIQQNHEVTVNSRNHKPSVPNRNLTNQNETPDKELDEIKSRYDNTSQIVSKEYKNSNPKSSTSTKIEISAITLEIQEPRSATRTDNYSSATSTLEKKHRAPEPPSEIAPLARESENYLLRAPSIRESLSRASSASSLDITNENGTNGGGLAEESQQMRRRSGVQVSAPTTVEVSANEQLPVFAKSTEDEEGIRKAIEANEFLSKILSGKRLNDIINAMQLRDVPAKKTLIKQGDKGSEMFVSKSGKYKILVNRKVVDEFDNTRVFGELAILYNAKRLATIQAVTAGQVWVLERQLYQKIVISSNLKEQDENLHFLQNVEYLNVVDVDVLRQVSNLLKPEFFAPGTVIIRQGDKGDKFYIIRAGVVTVSKSGEGVLGMLQKGKCFGEKALQKEDTRQATVTAEAPGVECLTLTRRDFINHFGDVEIPMIMVKKVSDMKTDMLGEYQDIILEDLKIIKTLGVGGFGRVELVQHKKHKNKVFALKYLKKIEIVYQNQQEHVYNEKMIQMNCRSPFIARLYRTYKDNKYVYFLMESCLGGDLFSLLHKQKGKRFEEKDAKFLSACVVEALEHLHSKGIVYRDLKPENLLLDKNGYLKLTDFGFAKKMPPRGKTFTFAGTPEYVAPEIVLNRGHDRAVDYWAFGAFIFELLTGRTPFRTGDSSHMRTYNKILNGIDNVNFPTYMNPKARNMIEKLCRPVPAERLGMQRGGTRDIKAHKWYQGFDWQKFQHLSMPSSFKPKLKDAIDTSNFDFFKQDKDFPPDETSGWDIHF</sequence>
<reference evidence="20" key="1">
    <citation type="submission" date="2022-01" db="EMBL/GenBank/DDBJ databases">
        <authorList>
            <person name="King R."/>
        </authorList>
    </citation>
    <scope>NUCLEOTIDE SEQUENCE</scope>
</reference>
<dbReference type="InterPro" id="IPR000961">
    <property type="entry name" value="AGC-kinase_C"/>
</dbReference>
<dbReference type="Pfam" id="PF00069">
    <property type="entry name" value="Pkinase"/>
    <property type="match status" value="1"/>
</dbReference>
<dbReference type="PROSITE" id="PS51285">
    <property type="entry name" value="AGC_KINASE_CTER"/>
    <property type="match status" value="1"/>
</dbReference>
<dbReference type="Proteomes" id="UP001152799">
    <property type="component" value="Chromosome 5"/>
</dbReference>
<accession>A0A9N9MSU9</accession>
<dbReference type="EC" id="2.7.11.12" evidence="2 12"/>
<evidence type="ECO:0000256" key="9">
    <source>
        <dbReference type="ARBA" id="ARBA00022992"/>
    </source>
</evidence>
<feature type="domain" description="Protein kinase" evidence="17">
    <location>
        <begin position="497"/>
        <end position="760"/>
    </location>
</feature>
<dbReference type="SMART" id="SM00133">
    <property type="entry name" value="S_TK_X"/>
    <property type="match status" value="1"/>
</dbReference>
<dbReference type="InterPro" id="IPR035014">
    <property type="entry name" value="STKc_cGK"/>
</dbReference>
<feature type="active site" description="Proton acceptor" evidence="13">
    <location>
        <position position="623"/>
    </location>
</feature>
<dbReference type="InterPro" id="IPR008271">
    <property type="entry name" value="Ser/Thr_kinase_AS"/>
</dbReference>
<dbReference type="GO" id="GO:0030553">
    <property type="term" value="F:cGMP binding"/>
    <property type="evidence" value="ECO:0007669"/>
    <property type="project" value="UniProtKB-KW"/>
</dbReference>
<dbReference type="PROSITE" id="PS00107">
    <property type="entry name" value="PROTEIN_KINASE_ATP"/>
    <property type="match status" value="1"/>
</dbReference>
<dbReference type="SUPFAM" id="SSF51206">
    <property type="entry name" value="cAMP-binding domain-like"/>
    <property type="match status" value="2"/>
</dbReference>
<evidence type="ECO:0000256" key="14">
    <source>
        <dbReference type="PIRSR" id="PIRSR000559-2"/>
    </source>
</evidence>
<dbReference type="PROSITE" id="PS00888">
    <property type="entry name" value="CNMP_BINDING_1"/>
    <property type="match status" value="1"/>
</dbReference>
<dbReference type="PROSITE" id="PS50042">
    <property type="entry name" value="CNMP_BINDING_3"/>
    <property type="match status" value="2"/>
</dbReference>
<evidence type="ECO:0000256" key="12">
    <source>
        <dbReference type="PIRNR" id="PIRNR000559"/>
    </source>
</evidence>
<evidence type="ECO:0000256" key="10">
    <source>
        <dbReference type="ARBA" id="ARBA00047298"/>
    </source>
</evidence>
<evidence type="ECO:0000256" key="5">
    <source>
        <dbReference type="ARBA" id="ARBA00022679"/>
    </source>
</evidence>
<evidence type="ECO:0000259" key="19">
    <source>
        <dbReference type="PROSITE" id="PS51285"/>
    </source>
</evidence>
<evidence type="ECO:0000256" key="8">
    <source>
        <dbReference type="ARBA" id="ARBA00022840"/>
    </source>
</evidence>
<dbReference type="InterPro" id="IPR002374">
    <property type="entry name" value="cGMP_dep_kinase"/>
</dbReference>
<keyword evidence="4 12" id="KW-0140">cGMP</keyword>
<feature type="compositionally biased region" description="Polar residues" evidence="16">
    <location>
        <begin position="128"/>
        <end position="138"/>
    </location>
</feature>
<feature type="domain" description="AGC-kinase C-terminal" evidence="19">
    <location>
        <begin position="761"/>
        <end position="811"/>
    </location>
</feature>
<dbReference type="Gene3D" id="3.30.200.20">
    <property type="entry name" value="Phosphorylase Kinase, domain 1"/>
    <property type="match status" value="1"/>
</dbReference>
<keyword evidence="9 12" id="KW-0142">cGMP-binding</keyword>
<keyword evidence="5 12" id="KW-0808">Transferase</keyword>
<dbReference type="EMBL" id="OU892281">
    <property type="protein sequence ID" value="CAG9769171.1"/>
    <property type="molecule type" value="Genomic_DNA"/>
</dbReference>
<keyword evidence="8 12" id="KW-0067">ATP-binding</keyword>
<evidence type="ECO:0000259" key="18">
    <source>
        <dbReference type="PROSITE" id="PS50042"/>
    </source>
</evidence>
<evidence type="ECO:0000256" key="4">
    <source>
        <dbReference type="ARBA" id="ARBA00022535"/>
    </source>
</evidence>
<dbReference type="InterPro" id="IPR000595">
    <property type="entry name" value="cNMP-bd_dom"/>
</dbReference>
<keyword evidence="7 12" id="KW-0418">Kinase</keyword>
<comment type="catalytic activity">
    <reaction evidence="10 12">
        <text>L-threonyl-[protein] + ATP = O-phospho-L-threonyl-[protein] + ADP + H(+)</text>
        <dbReference type="Rhea" id="RHEA:46608"/>
        <dbReference type="Rhea" id="RHEA-COMP:11060"/>
        <dbReference type="Rhea" id="RHEA-COMP:11605"/>
        <dbReference type="ChEBI" id="CHEBI:15378"/>
        <dbReference type="ChEBI" id="CHEBI:30013"/>
        <dbReference type="ChEBI" id="CHEBI:30616"/>
        <dbReference type="ChEBI" id="CHEBI:61977"/>
        <dbReference type="ChEBI" id="CHEBI:456216"/>
        <dbReference type="EC" id="2.7.11.12"/>
    </reaction>
</comment>
<keyword evidence="21" id="KW-1185">Reference proteome</keyword>
<dbReference type="Pfam" id="PF00027">
    <property type="entry name" value="cNMP_binding"/>
    <property type="match status" value="2"/>
</dbReference>
<dbReference type="PROSITE" id="PS50011">
    <property type="entry name" value="PROTEIN_KINASE_DOM"/>
    <property type="match status" value="1"/>
</dbReference>
<evidence type="ECO:0000256" key="1">
    <source>
        <dbReference type="ARBA" id="ARBA00006352"/>
    </source>
</evidence>
<dbReference type="Gene3D" id="2.60.120.10">
    <property type="entry name" value="Jelly Rolls"/>
    <property type="match status" value="2"/>
</dbReference>
<dbReference type="PROSITE" id="PS00889">
    <property type="entry name" value="CNMP_BINDING_2"/>
    <property type="match status" value="1"/>
</dbReference>
<dbReference type="InterPro" id="IPR014710">
    <property type="entry name" value="RmlC-like_jellyroll"/>
</dbReference>
<dbReference type="Gene3D" id="1.10.510.10">
    <property type="entry name" value="Transferase(Phosphotransferase) domain 1"/>
    <property type="match status" value="1"/>
</dbReference>
<dbReference type="FunFam" id="1.10.510.10:FF:000210">
    <property type="entry name" value="Non-specific serine/threonine protein kinase"/>
    <property type="match status" value="1"/>
</dbReference>
<proteinExistence type="inferred from homology"/>
<keyword evidence="3 12" id="KW-0723">Serine/threonine-protein kinase</keyword>
<dbReference type="OrthoDB" id="6723712at2759"/>
<evidence type="ECO:0000256" key="11">
    <source>
        <dbReference type="ARBA" id="ARBA00047462"/>
    </source>
</evidence>
<feature type="binding site" evidence="14">
    <location>
        <begin position="503"/>
        <end position="511"/>
    </location>
    <ligand>
        <name>ATP</name>
        <dbReference type="ChEBI" id="CHEBI:30616"/>
    </ligand>
</feature>
<dbReference type="PANTHER" id="PTHR24353:SF144">
    <property type="match status" value="1"/>
</dbReference>
<dbReference type="InterPro" id="IPR018490">
    <property type="entry name" value="cNMP-bd_dom_sf"/>
</dbReference>
<dbReference type="PANTHER" id="PTHR24353">
    <property type="entry name" value="CYCLIC NUCLEOTIDE-DEPENDENT PROTEIN KINASE"/>
    <property type="match status" value="1"/>
</dbReference>
<evidence type="ECO:0000256" key="16">
    <source>
        <dbReference type="SAM" id="MobiDB-lite"/>
    </source>
</evidence>
<evidence type="ECO:0000259" key="17">
    <source>
        <dbReference type="PROSITE" id="PS50011"/>
    </source>
</evidence>
<dbReference type="CDD" id="cd00038">
    <property type="entry name" value="CAP_ED"/>
    <property type="match status" value="2"/>
</dbReference>
<feature type="region of interest" description="Disordered" evidence="16">
    <location>
        <begin position="122"/>
        <end position="157"/>
    </location>
</feature>
<organism evidence="20 21">
    <name type="scientific">Ceutorhynchus assimilis</name>
    <name type="common">cabbage seed weevil</name>
    <dbReference type="NCBI Taxonomy" id="467358"/>
    <lineage>
        <taxon>Eukaryota</taxon>
        <taxon>Metazoa</taxon>
        <taxon>Ecdysozoa</taxon>
        <taxon>Arthropoda</taxon>
        <taxon>Hexapoda</taxon>
        <taxon>Insecta</taxon>
        <taxon>Pterygota</taxon>
        <taxon>Neoptera</taxon>
        <taxon>Endopterygota</taxon>
        <taxon>Coleoptera</taxon>
        <taxon>Polyphaga</taxon>
        <taxon>Cucujiformia</taxon>
        <taxon>Curculionidae</taxon>
        <taxon>Ceutorhynchinae</taxon>
        <taxon>Ceutorhynchus</taxon>
    </lineage>
</organism>
<evidence type="ECO:0000313" key="20">
    <source>
        <dbReference type="EMBL" id="CAG9769171.1"/>
    </source>
</evidence>
<dbReference type="SMART" id="SM00220">
    <property type="entry name" value="S_TKc"/>
    <property type="match status" value="1"/>
</dbReference>
<evidence type="ECO:0000256" key="15">
    <source>
        <dbReference type="PROSITE-ProRule" id="PRU10141"/>
    </source>
</evidence>
<keyword evidence="6 12" id="KW-0547">Nucleotide-binding</keyword>
<evidence type="ECO:0000256" key="3">
    <source>
        <dbReference type="ARBA" id="ARBA00022527"/>
    </source>
</evidence>
<comment type="catalytic activity">
    <reaction evidence="11">
        <text>L-seryl-[protein] + ATP = O-phospho-L-seryl-[protein] + ADP + H(+)</text>
        <dbReference type="Rhea" id="RHEA:17989"/>
        <dbReference type="Rhea" id="RHEA-COMP:9863"/>
        <dbReference type="Rhea" id="RHEA-COMP:11604"/>
        <dbReference type="ChEBI" id="CHEBI:15378"/>
        <dbReference type="ChEBI" id="CHEBI:29999"/>
        <dbReference type="ChEBI" id="CHEBI:30616"/>
        <dbReference type="ChEBI" id="CHEBI:83421"/>
        <dbReference type="ChEBI" id="CHEBI:456216"/>
        <dbReference type="EC" id="2.7.11.12"/>
    </reaction>
</comment>
<dbReference type="GO" id="GO:0005524">
    <property type="term" value="F:ATP binding"/>
    <property type="evidence" value="ECO:0007669"/>
    <property type="project" value="UniProtKB-UniRule"/>
</dbReference>
<feature type="binding site" evidence="14 15">
    <location>
        <position position="527"/>
    </location>
    <ligand>
        <name>ATP</name>
        <dbReference type="ChEBI" id="CHEBI:30616"/>
    </ligand>
</feature>
<dbReference type="InterPro" id="IPR017441">
    <property type="entry name" value="Protein_kinase_ATP_BS"/>
</dbReference>
<feature type="region of interest" description="Disordered" evidence="16">
    <location>
        <begin position="54"/>
        <end position="80"/>
    </location>
</feature>
<feature type="domain" description="Cyclic nucleotide-binding" evidence="18">
    <location>
        <begin position="365"/>
        <end position="461"/>
    </location>
</feature>
<dbReference type="PROSITE" id="PS00108">
    <property type="entry name" value="PROTEIN_KINASE_ST"/>
    <property type="match status" value="1"/>
</dbReference>
<name>A0A9N9MSU9_9CUCU</name>
<evidence type="ECO:0000256" key="2">
    <source>
        <dbReference type="ARBA" id="ARBA00012428"/>
    </source>
</evidence>
<feature type="compositionally biased region" description="Polar residues" evidence="16">
    <location>
        <begin position="65"/>
        <end position="74"/>
    </location>
</feature>
<evidence type="ECO:0000256" key="13">
    <source>
        <dbReference type="PIRSR" id="PIRSR000559-1"/>
    </source>
</evidence>
<dbReference type="CDD" id="cd05572">
    <property type="entry name" value="STKc_cGK"/>
    <property type="match status" value="1"/>
</dbReference>
<evidence type="ECO:0000256" key="7">
    <source>
        <dbReference type="ARBA" id="ARBA00022777"/>
    </source>
</evidence>